<accession>A0ABS1MI54</accession>
<evidence type="ECO:0000256" key="2">
    <source>
        <dbReference type="ARBA" id="ARBA00022793"/>
    </source>
</evidence>
<comment type="caution">
    <text evidence="6">The sequence shown here is derived from an EMBL/GenBank/DDBJ whole genome shotgun (WGS) entry which is preliminary data.</text>
</comment>
<name>A0ABS1MI54_9NOCA</name>
<evidence type="ECO:0000256" key="3">
    <source>
        <dbReference type="ARBA" id="ARBA00023027"/>
    </source>
</evidence>
<keyword evidence="3" id="KW-0520">NAD</keyword>
<comment type="cofactor">
    <cofactor evidence="1">
        <name>NAD(+)</name>
        <dbReference type="ChEBI" id="CHEBI:57540"/>
    </cofactor>
</comment>
<dbReference type="Gene3D" id="3.40.50.720">
    <property type="entry name" value="NAD(P)-binding Rossmann-like Domain"/>
    <property type="match status" value="1"/>
</dbReference>
<dbReference type="Proteomes" id="UP000602198">
    <property type="component" value="Unassembled WGS sequence"/>
</dbReference>
<evidence type="ECO:0000313" key="7">
    <source>
        <dbReference type="Proteomes" id="UP000602198"/>
    </source>
</evidence>
<dbReference type="PANTHER" id="PTHR43078:SF6">
    <property type="entry name" value="UDP-GLUCURONIC ACID DECARBOXYLASE 1"/>
    <property type="match status" value="1"/>
</dbReference>
<keyword evidence="2" id="KW-0210">Decarboxylase</keyword>
<dbReference type="PANTHER" id="PTHR43078">
    <property type="entry name" value="UDP-GLUCURONIC ACID DECARBOXYLASE-RELATED"/>
    <property type="match status" value="1"/>
</dbReference>
<keyword evidence="4" id="KW-0456">Lyase</keyword>
<dbReference type="InterPro" id="IPR001509">
    <property type="entry name" value="Epimerase_deHydtase"/>
</dbReference>
<proteinExistence type="predicted"/>
<dbReference type="InterPro" id="IPR044516">
    <property type="entry name" value="UXS-like"/>
</dbReference>
<feature type="domain" description="NAD-dependent epimerase/dehydratase" evidence="5">
    <location>
        <begin position="6"/>
        <end position="243"/>
    </location>
</feature>
<dbReference type="InterPro" id="IPR036291">
    <property type="entry name" value="NAD(P)-bd_dom_sf"/>
</dbReference>
<evidence type="ECO:0000256" key="1">
    <source>
        <dbReference type="ARBA" id="ARBA00001911"/>
    </source>
</evidence>
<dbReference type="EMBL" id="JAERRJ010000028">
    <property type="protein sequence ID" value="MBL1080246.1"/>
    <property type="molecule type" value="Genomic_DNA"/>
</dbReference>
<organism evidence="6 7">
    <name type="scientific">Nocardia acididurans</name>
    <dbReference type="NCBI Taxonomy" id="2802282"/>
    <lineage>
        <taxon>Bacteria</taxon>
        <taxon>Bacillati</taxon>
        <taxon>Actinomycetota</taxon>
        <taxon>Actinomycetes</taxon>
        <taxon>Mycobacteriales</taxon>
        <taxon>Nocardiaceae</taxon>
        <taxon>Nocardia</taxon>
    </lineage>
</organism>
<sequence length="319" mass="34162">MSNSHVVITGGAGFVGSHLAVALLRQGHRVTVIDNMSTGSYDNLGPCYDFPGFWLKQGDIAHPTSLTGLKDVSAVVHLACPASPVWYQRMPIQTLRAGSLGTFNALSLADQFDARIVLASSSEVYGDPKVHPQPETYVGAIDPIGPRASYDVAKLFLEATAAAYRESKYVRCGIVRPFNVYGPHMRPEDGRVVPSFCAEALRGNNLQIHNGGTQTRSLLYIDDAVDAIVAMLGCEEFGPVNIGSTDEVTIGHLAETIVALAGSGSLTITEGRAHDPGVRCPDVTRAQQLLGWKATTCLEDGLSRTLDWMRGYVSKADCA</sequence>
<evidence type="ECO:0000313" key="6">
    <source>
        <dbReference type="EMBL" id="MBL1080246.1"/>
    </source>
</evidence>
<protein>
    <submittedName>
        <fullName evidence="6">NAD-dependent epimerase/dehydratase family protein</fullName>
    </submittedName>
</protein>
<dbReference type="Pfam" id="PF01370">
    <property type="entry name" value="Epimerase"/>
    <property type="match status" value="1"/>
</dbReference>
<gene>
    <name evidence="6" type="ORF">JK358_38210</name>
</gene>
<evidence type="ECO:0000259" key="5">
    <source>
        <dbReference type="Pfam" id="PF01370"/>
    </source>
</evidence>
<keyword evidence="7" id="KW-1185">Reference proteome</keyword>
<reference evidence="6 7" key="1">
    <citation type="submission" date="2021-01" db="EMBL/GenBank/DDBJ databases">
        <title>WGS of actinomycetes isolated from Thailand.</title>
        <authorList>
            <person name="Thawai C."/>
        </authorList>
    </citation>
    <scope>NUCLEOTIDE SEQUENCE [LARGE SCALE GENOMIC DNA]</scope>
    <source>
        <strain evidence="6 7">LPG 2</strain>
    </source>
</reference>
<evidence type="ECO:0000256" key="4">
    <source>
        <dbReference type="ARBA" id="ARBA00023239"/>
    </source>
</evidence>
<dbReference type="SUPFAM" id="SSF51735">
    <property type="entry name" value="NAD(P)-binding Rossmann-fold domains"/>
    <property type="match status" value="1"/>
</dbReference>